<dbReference type="KEGG" id="pex:IZT61_20790"/>
<sequence>MEQSKIIQKLKRIADAIIPEGYYYAEEEGYNGIPVTIIRKTINFVYNVGVWIDSKNSYSQFNTTVYFKQVEEVLNPLLVKHGIIEDFSEENNRTIWLKTIEPEMFKQTLNPSYPKTIETEQDVID</sequence>
<proteinExistence type="predicted"/>
<evidence type="ECO:0000313" key="2">
    <source>
        <dbReference type="Proteomes" id="UP000594759"/>
    </source>
</evidence>
<dbReference type="EMBL" id="CP064939">
    <property type="protein sequence ID" value="QPH39448.1"/>
    <property type="molecule type" value="Genomic_DNA"/>
</dbReference>
<accession>A0A7S9KYZ4</accession>
<gene>
    <name evidence="1" type="ORF">IZT61_20790</name>
</gene>
<organism evidence="1 2">
    <name type="scientific">Pedobacter endophyticus</name>
    <dbReference type="NCBI Taxonomy" id="2789740"/>
    <lineage>
        <taxon>Bacteria</taxon>
        <taxon>Pseudomonadati</taxon>
        <taxon>Bacteroidota</taxon>
        <taxon>Sphingobacteriia</taxon>
        <taxon>Sphingobacteriales</taxon>
        <taxon>Sphingobacteriaceae</taxon>
        <taxon>Pedobacter</taxon>
    </lineage>
</organism>
<dbReference type="RefSeq" id="WP_196098915.1">
    <property type="nucleotide sequence ID" value="NZ_CP064939.1"/>
</dbReference>
<evidence type="ECO:0000313" key="1">
    <source>
        <dbReference type="EMBL" id="QPH39448.1"/>
    </source>
</evidence>
<name>A0A7S9KYZ4_9SPHI</name>
<dbReference type="AlphaFoldDB" id="A0A7S9KYZ4"/>
<dbReference type="Proteomes" id="UP000594759">
    <property type="component" value="Chromosome"/>
</dbReference>
<keyword evidence="2" id="KW-1185">Reference proteome</keyword>
<protein>
    <submittedName>
        <fullName evidence="1">Uncharacterized protein</fullName>
    </submittedName>
</protein>
<reference evidence="1 2" key="1">
    <citation type="submission" date="2020-11" db="EMBL/GenBank/DDBJ databases">
        <title>Pedobacter endophytica, an endophytic bacteria isolated form Carex pumila.</title>
        <authorList>
            <person name="Peng Y."/>
            <person name="Jiang L."/>
            <person name="Lee J."/>
        </authorList>
    </citation>
    <scope>NUCLEOTIDE SEQUENCE [LARGE SCALE GENOMIC DNA]</scope>
    <source>
        <strain evidence="1 2">JBR3-12</strain>
    </source>
</reference>